<feature type="transmembrane region" description="Helical" evidence="7">
    <location>
        <begin position="295"/>
        <end position="313"/>
    </location>
</feature>
<evidence type="ECO:0000256" key="7">
    <source>
        <dbReference type="HAMAP-Rule" id="MF_00038"/>
    </source>
</evidence>
<keyword evidence="7" id="KW-0133">Cell shape</keyword>
<keyword evidence="3 7" id="KW-0808">Transferase</keyword>
<comment type="function">
    <text evidence="7">Catalyzes the initial step of the lipid cycle reactions in the biosynthesis of the cell wall peptidoglycan: transfers peptidoglycan precursor phospho-MurNAc-pentapeptide from UDP-MurNAc-pentapeptide onto the lipid carrier undecaprenyl phosphate, yielding undecaprenyl-pyrophosphoryl-MurNAc-pentapeptide, known as lipid I.</text>
</comment>
<dbReference type="GO" id="GO:0051301">
    <property type="term" value="P:cell division"/>
    <property type="evidence" value="ECO:0007669"/>
    <property type="project" value="UniProtKB-KW"/>
</dbReference>
<evidence type="ECO:0000313" key="11">
    <source>
        <dbReference type="Proteomes" id="UP000236173"/>
    </source>
</evidence>
<feature type="transmembrane region" description="Helical" evidence="7">
    <location>
        <begin position="74"/>
        <end position="91"/>
    </location>
</feature>
<gene>
    <name evidence="7 10" type="primary">mraY</name>
    <name evidence="10" type="ORF">HRbin17_02744</name>
</gene>
<comment type="similarity">
    <text evidence="2 7">Belongs to the glycosyltransferase 4 family. MraY subfamily.</text>
</comment>
<feature type="transmembrane region" description="Helical" evidence="7">
    <location>
        <begin position="228"/>
        <end position="250"/>
    </location>
</feature>
<evidence type="ECO:0000256" key="5">
    <source>
        <dbReference type="ARBA" id="ARBA00022989"/>
    </source>
</evidence>
<evidence type="ECO:0000256" key="6">
    <source>
        <dbReference type="ARBA" id="ARBA00023136"/>
    </source>
</evidence>
<dbReference type="GO" id="GO:0071555">
    <property type="term" value="P:cell wall organization"/>
    <property type="evidence" value="ECO:0007669"/>
    <property type="project" value="UniProtKB-KW"/>
</dbReference>
<evidence type="ECO:0000256" key="9">
    <source>
        <dbReference type="PIRSR" id="PIRSR600715-1"/>
    </source>
</evidence>
<dbReference type="EC" id="2.7.8.13" evidence="7 8"/>
<comment type="subcellular location">
    <subcellularLocation>
        <location evidence="7">Cell membrane</location>
        <topology evidence="7">Multi-pass membrane protein</topology>
    </subcellularLocation>
    <subcellularLocation>
        <location evidence="1">Membrane</location>
        <topology evidence="1">Multi-pass membrane protein</topology>
    </subcellularLocation>
</comment>
<feature type="transmembrane region" description="Helical" evidence="7">
    <location>
        <begin position="45"/>
        <end position="68"/>
    </location>
</feature>
<keyword evidence="5 7" id="KW-1133">Transmembrane helix</keyword>
<dbReference type="GO" id="GO:0008963">
    <property type="term" value="F:phospho-N-acetylmuramoyl-pentapeptide-transferase activity"/>
    <property type="evidence" value="ECO:0007669"/>
    <property type="project" value="UniProtKB-UniRule"/>
</dbReference>
<evidence type="ECO:0000256" key="4">
    <source>
        <dbReference type="ARBA" id="ARBA00022692"/>
    </source>
</evidence>
<dbReference type="CDD" id="cd06852">
    <property type="entry name" value="GT_MraY"/>
    <property type="match status" value="1"/>
</dbReference>
<dbReference type="PANTHER" id="PTHR22926">
    <property type="entry name" value="PHOSPHO-N-ACETYLMURAMOYL-PENTAPEPTIDE-TRANSFERASE"/>
    <property type="match status" value="1"/>
</dbReference>
<keyword evidence="6 7" id="KW-0472">Membrane</keyword>
<dbReference type="UniPathway" id="UPA00219"/>
<dbReference type="InterPro" id="IPR000715">
    <property type="entry name" value="Glycosyl_transferase_4"/>
</dbReference>
<feature type="transmembrane region" description="Helical" evidence="7">
    <location>
        <begin position="135"/>
        <end position="154"/>
    </location>
</feature>
<feature type="binding site" evidence="9">
    <location>
        <position position="218"/>
    </location>
    <ligand>
        <name>Mg(2+)</name>
        <dbReference type="ChEBI" id="CHEBI:18420"/>
    </ligand>
</feature>
<evidence type="ECO:0000256" key="3">
    <source>
        <dbReference type="ARBA" id="ARBA00022679"/>
    </source>
</evidence>
<comment type="cofactor">
    <cofactor evidence="7 9">
        <name>Mg(2+)</name>
        <dbReference type="ChEBI" id="CHEBI:18420"/>
    </cofactor>
</comment>
<feature type="transmembrane region" description="Helical" evidence="7">
    <location>
        <begin position="166"/>
        <end position="183"/>
    </location>
</feature>
<dbReference type="InterPro" id="IPR018480">
    <property type="entry name" value="PNAcMuramoyl-5peptid_Trfase_CS"/>
</dbReference>
<dbReference type="Pfam" id="PF00953">
    <property type="entry name" value="Glycos_transf_4"/>
    <property type="match status" value="1"/>
</dbReference>
<dbReference type="PANTHER" id="PTHR22926:SF5">
    <property type="entry name" value="PHOSPHO-N-ACETYLMURAMOYL-PENTAPEPTIDE-TRANSFERASE HOMOLOG"/>
    <property type="match status" value="1"/>
</dbReference>
<sequence length="314" mass="33749">MFWGAWALAAVLTAALTWWLLPHLRRLKGATVREDVPERHRLKAGTPTLGGVAFGLAVPISAIVGALFAVERSSLPTVSVCVGAMVSFAALGLADDWAKLQRRKGWRTQPKLAAQTVLALFWTALGWRYRPDDLPFLPTWAAFLFSVLLLLATVNGVNIADGLDGLAAGLTAIAALAVALTAMQRGHDAAVVFALTLCGSCCGFLIFNRYPAKVFMGDTGSMALGAGLAMAAMTGGATLPFLVIGAVFWLEQATVVLQVAYFKWTKRRWGEGRRLFPMTPIHHTFELWGWREPTIVAAFWGAGAIAALLGVLCR</sequence>
<keyword evidence="7" id="KW-0132">Cell division</keyword>
<dbReference type="AlphaFoldDB" id="A0A2H5XGA5"/>
<protein>
    <recommendedName>
        <fullName evidence="7 8">Phospho-N-acetylmuramoyl-pentapeptide-transferase</fullName>
        <ecNumber evidence="7 8">2.7.8.13</ecNumber>
    </recommendedName>
    <alternativeName>
        <fullName evidence="7">UDP-MurNAc-pentapeptide phosphotransferase</fullName>
    </alternativeName>
</protein>
<proteinExistence type="inferred from homology"/>
<organism evidence="10 11">
    <name type="scientific">Candidatus Fervidibacter japonicus</name>
    <dbReference type="NCBI Taxonomy" id="2035412"/>
    <lineage>
        <taxon>Bacteria</taxon>
        <taxon>Candidatus Fervidibacterota</taxon>
        <taxon>Candidatus Fervidibacter</taxon>
    </lineage>
</organism>
<dbReference type="GO" id="GO:0051992">
    <property type="term" value="F:UDP-N-acetylmuramoyl-L-alanyl-D-glutamyl-meso-2,6-diaminopimelyl-D-alanyl-D-alanine:undecaprenyl-phosphate transferase activity"/>
    <property type="evidence" value="ECO:0007669"/>
    <property type="project" value="RHEA"/>
</dbReference>
<comment type="caution">
    <text evidence="10">The sequence shown here is derived from an EMBL/GenBank/DDBJ whole genome shotgun (WGS) entry which is preliminary data.</text>
</comment>
<dbReference type="InterPro" id="IPR003524">
    <property type="entry name" value="PNAcMuramoyl-5peptid_Trfase"/>
</dbReference>
<comment type="catalytic activity">
    <reaction evidence="7">
        <text>UDP-N-acetyl-alpha-D-muramoyl-L-alanyl-gamma-D-glutamyl-meso-2,6-diaminopimeloyl-D-alanyl-D-alanine + di-trans,octa-cis-undecaprenyl phosphate = di-trans,octa-cis-undecaprenyl diphospho-N-acetyl-alpha-D-muramoyl-L-alanyl-D-glutamyl-meso-2,6-diaminopimeloyl-D-alanyl-D-alanine + UMP</text>
        <dbReference type="Rhea" id="RHEA:28386"/>
        <dbReference type="ChEBI" id="CHEBI:57865"/>
        <dbReference type="ChEBI" id="CHEBI:60392"/>
        <dbReference type="ChEBI" id="CHEBI:61386"/>
        <dbReference type="ChEBI" id="CHEBI:61387"/>
        <dbReference type="EC" id="2.7.8.13"/>
    </reaction>
</comment>
<name>A0A2H5XGA5_9BACT</name>
<keyword evidence="7" id="KW-1003">Cell membrane</keyword>
<evidence type="ECO:0000313" key="10">
    <source>
        <dbReference type="EMBL" id="GBD00206.1"/>
    </source>
</evidence>
<feature type="transmembrane region" description="Helical" evidence="7">
    <location>
        <begin position="189"/>
        <end position="207"/>
    </location>
</feature>
<dbReference type="NCBIfam" id="TIGR00445">
    <property type="entry name" value="mraY"/>
    <property type="match status" value="1"/>
</dbReference>
<feature type="binding site" evidence="9">
    <location>
        <position position="158"/>
    </location>
    <ligand>
        <name>Mg(2+)</name>
        <dbReference type="ChEBI" id="CHEBI:18420"/>
    </ligand>
</feature>
<reference evidence="11" key="1">
    <citation type="submission" date="2017-09" db="EMBL/GenBank/DDBJ databases">
        <title>Metaegenomics of thermophilic ammonia-oxidizing enrichment culture.</title>
        <authorList>
            <person name="Kato S."/>
            <person name="Suzuki K."/>
        </authorList>
    </citation>
    <scope>NUCLEOTIDE SEQUENCE [LARGE SCALE GENOMIC DNA]</scope>
</reference>
<keyword evidence="7 9" id="KW-0460">Magnesium</keyword>
<keyword evidence="4 7" id="KW-0812">Transmembrane</keyword>
<keyword evidence="7" id="KW-0131">Cell cycle</keyword>
<dbReference type="GO" id="GO:0046872">
    <property type="term" value="F:metal ion binding"/>
    <property type="evidence" value="ECO:0007669"/>
    <property type="project" value="UniProtKB-KW"/>
</dbReference>
<keyword evidence="7" id="KW-0573">Peptidoglycan synthesis</keyword>
<dbReference type="GO" id="GO:0009252">
    <property type="term" value="P:peptidoglycan biosynthetic process"/>
    <property type="evidence" value="ECO:0007669"/>
    <property type="project" value="UniProtKB-UniRule"/>
</dbReference>
<accession>A0A2H5XGA5</accession>
<dbReference type="GO" id="GO:0008360">
    <property type="term" value="P:regulation of cell shape"/>
    <property type="evidence" value="ECO:0007669"/>
    <property type="project" value="UniProtKB-KW"/>
</dbReference>
<feature type="transmembrane region" description="Helical" evidence="7">
    <location>
        <begin position="6"/>
        <end position="24"/>
    </location>
</feature>
<keyword evidence="7" id="KW-0961">Cell wall biogenesis/degradation</keyword>
<evidence type="ECO:0000256" key="8">
    <source>
        <dbReference type="NCBIfam" id="TIGR00445"/>
    </source>
</evidence>
<evidence type="ECO:0000256" key="2">
    <source>
        <dbReference type="ARBA" id="ARBA00005583"/>
    </source>
</evidence>
<dbReference type="PROSITE" id="PS01348">
    <property type="entry name" value="MRAY_2"/>
    <property type="match status" value="1"/>
</dbReference>
<dbReference type="HAMAP" id="MF_00038">
    <property type="entry name" value="MraY"/>
    <property type="match status" value="1"/>
</dbReference>
<evidence type="ECO:0000256" key="1">
    <source>
        <dbReference type="ARBA" id="ARBA00004141"/>
    </source>
</evidence>
<comment type="pathway">
    <text evidence="7">Cell wall biogenesis; peptidoglycan biosynthesis.</text>
</comment>
<dbReference type="EMBL" id="BEHT01000059">
    <property type="protein sequence ID" value="GBD00206.1"/>
    <property type="molecule type" value="Genomic_DNA"/>
</dbReference>
<dbReference type="GO" id="GO:0005886">
    <property type="term" value="C:plasma membrane"/>
    <property type="evidence" value="ECO:0007669"/>
    <property type="project" value="UniProtKB-SubCell"/>
</dbReference>
<dbReference type="Proteomes" id="UP000236173">
    <property type="component" value="Unassembled WGS sequence"/>
</dbReference>
<keyword evidence="7 9" id="KW-0479">Metal-binding</keyword>